<evidence type="ECO:0000256" key="2">
    <source>
        <dbReference type="ARBA" id="ARBA00022741"/>
    </source>
</evidence>
<dbReference type="AlphaFoldDB" id="A0ABD6DQ51"/>
<dbReference type="PROSITE" id="PS50146">
    <property type="entry name" value="DAGK"/>
    <property type="match status" value="1"/>
</dbReference>
<keyword evidence="8" id="KW-1185">Reference proteome</keyword>
<name>A0ABD6DQ51_9EURY</name>
<evidence type="ECO:0000256" key="4">
    <source>
        <dbReference type="ARBA" id="ARBA00022840"/>
    </source>
</evidence>
<dbReference type="Gene3D" id="3.40.50.10330">
    <property type="entry name" value="Probable inorganic polyphosphate/atp-NAD kinase, domain 1"/>
    <property type="match status" value="1"/>
</dbReference>
<feature type="domain" description="DAGKc" evidence="6">
    <location>
        <begin position="1"/>
        <end position="127"/>
    </location>
</feature>
<dbReference type="Gene3D" id="2.60.200.40">
    <property type="match status" value="1"/>
</dbReference>
<dbReference type="NCBIfam" id="TIGR00147">
    <property type="entry name" value="YegS/Rv2252/BmrU family lipid kinase"/>
    <property type="match status" value="1"/>
</dbReference>
<dbReference type="SMART" id="SM00046">
    <property type="entry name" value="DAGKc"/>
    <property type="match status" value="1"/>
</dbReference>
<dbReference type="PANTHER" id="PTHR12358">
    <property type="entry name" value="SPHINGOSINE KINASE"/>
    <property type="match status" value="1"/>
</dbReference>
<dbReference type="InterPro" id="IPR045540">
    <property type="entry name" value="YegS/DAGK_C"/>
</dbReference>
<dbReference type="PANTHER" id="PTHR12358:SF54">
    <property type="entry name" value="SPHINGOSINE KINASE RELATED PROTEIN"/>
    <property type="match status" value="1"/>
</dbReference>
<dbReference type="EMBL" id="JBHUDO010000003">
    <property type="protein sequence ID" value="MFD1647457.1"/>
    <property type="molecule type" value="Genomic_DNA"/>
</dbReference>
<dbReference type="Pfam" id="PF19279">
    <property type="entry name" value="YegS_C"/>
    <property type="match status" value="1"/>
</dbReference>
<reference evidence="7 8" key="1">
    <citation type="journal article" date="2019" name="Int. J. Syst. Evol. Microbiol.">
        <title>The Global Catalogue of Microorganisms (GCM) 10K type strain sequencing project: providing services to taxonomists for standard genome sequencing and annotation.</title>
        <authorList>
            <consortium name="The Broad Institute Genomics Platform"/>
            <consortium name="The Broad Institute Genome Sequencing Center for Infectious Disease"/>
            <person name="Wu L."/>
            <person name="Ma J."/>
        </authorList>
    </citation>
    <scope>NUCLEOTIDE SEQUENCE [LARGE SCALE GENOMIC DNA]</scope>
    <source>
        <strain evidence="7 8">CGMCC 1.10390</strain>
    </source>
</reference>
<feature type="region of interest" description="Disordered" evidence="5">
    <location>
        <begin position="1"/>
        <end position="20"/>
    </location>
</feature>
<keyword evidence="1 7" id="KW-0808">Transferase</keyword>
<keyword evidence="3 7" id="KW-0418">Kinase</keyword>
<keyword evidence="2" id="KW-0547">Nucleotide-binding</keyword>
<evidence type="ECO:0000256" key="5">
    <source>
        <dbReference type="SAM" id="MobiDB-lite"/>
    </source>
</evidence>
<dbReference type="InterPro" id="IPR001206">
    <property type="entry name" value="Diacylglycerol_kinase_cat_dom"/>
</dbReference>
<dbReference type="GO" id="GO:0005524">
    <property type="term" value="F:ATP binding"/>
    <property type="evidence" value="ECO:0007669"/>
    <property type="project" value="UniProtKB-KW"/>
</dbReference>
<evidence type="ECO:0000259" key="6">
    <source>
        <dbReference type="PROSITE" id="PS50146"/>
    </source>
</evidence>
<accession>A0ABD6DQ51</accession>
<protein>
    <submittedName>
        <fullName evidence="7">Diacylglycerol/lipid kinase family protein</fullName>
        <ecNumber evidence="7">2.7.1.-</ecNumber>
    </submittedName>
</protein>
<dbReference type="InterPro" id="IPR005218">
    <property type="entry name" value="Diacylglycerol/lipid_kinase"/>
</dbReference>
<gene>
    <name evidence="7" type="ORF">ACFSBL_17345</name>
</gene>
<dbReference type="GO" id="GO:0016301">
    <property type="term" value="F:kinase activity"/>
    <property type="evidence" value="ECO:0007669"/>
    <property type="project" value="UniProtKB-KW"/>
</dbReference>
<dbReference type="RefSeq" id="WP_256400487.1">
    <property type="nucleotide sequence ID" value="NZ_JANHJR010000003.1"/>
</dbReference>
<evidence type="ECO:0000313" key="7">
    <source>
        <dbReference type="EMBL" id="MFD1647457.1"/>
    </source>
</evidence>
<dbReference type="SUPFAM" id="SSF111331">
    <property type="entry name" value="NAD kinase/diacylglycerol kinase-like"/>
    <property type="match status" value="1"/>
</dbReference>
<organism evidence="7 8">
    <name type="scientific">Haloarchaeobius litoreus</name>
    <dbReference type="NCBI Taxonomy" id="755306"/>
    <lineage>
        <taxon>Archaea</taxon>
        <taxon>Methanobacteriati</taxon>
        <taxon>Methanobacteriota</taxon>
        <taxon>Stenosarchaea group</taxon>
        <taxon>Halobacteria</taxon>
        <taxon>Halobacteriales</taxon>
        <taxon>Halorubellaceae</taxon>
        <taxon>Haloarchaeobius</taxon>
    </lineage>
</organism>
<dbReference type="EC" id="2.7.1.-" evidence="7"/>
<sequence>MTDSVLLLNPKSAGGRHTDRTQRLAATAGFEVRESTARGETYDLARAAAGEGIATIAAGGGDGTLNEVVAGIDDAGALAETTVGVVPAGTGNNFAARVGIRGLEHAFDVLDTGRRRRIDLGDANGRRFVNSCVGGLTADASVSTTPELKRRWGALAYVIATLREYRTFEGIDVEIRDDEGADVWTGSAIGILVGNGRRFVGEPGTQANMEDGLLNVVLIESKPAYSLATEEAVSRFLRRDADHLTRVLAPRLHLSVHGDEPAGFSLDGERLATDELTVESRPRCLELPVGERYRPEP</sequence>
<dbReference type="Pfam" id="PF00781">
    <property type="entry name" value="DAGK_cat"/>
    <property type="match status" value="1"/>
</dbReference>
<keyword evidence="4" id="KW-0067">ATP-binding</keyword>
<dbReference type="InterPro" id="IPR016064">
    <property type="entry name" value="NAD/diacylglycerol_kinase_sf"/>
</dbReference>
<evidence type="ECO:0000256" key="3">
    <source>
        <dbReference type="ARBA" id="ARBA00022777"/>
    </source>
</evidence>
<dbReference type="InterPro" id="IPR050187">
    <property type="entry name" value="Lipid_Phosphate_FormReg"/>
</dbReference>
<evidence type="ECO:0000256" key="1">
    <source>
        <dbReference type="ARBA" id="ARBA00022679"/>
    </source>
</evidence>
<dbReference type="InterPro" id="IPR017438">
    <property type="entry name" value="ATP-NAD_kinase_N"/>
</dbReference>
<evidence type="ECO:0000313" key="8">
    <source>
        <dbReference type="Proteomes" id="UP001597034"/>
    </source>
</evidence>
<proteinExistence type="predicted"/>
<dbReference type="Proteomes" id="UP001597034">
    <property type="component" value="Unassembled WGS sequence"/>
</dbReference>
<comment type="caution">
    <text evidence="7">The sequence shown here is derived from an EMBL/GenBank/DDBJ whole genome shotgun (WGS) entry which is preliminary data.</text>
</comment>